<dbReference type="GO" id="GO:0005524">
    <property type="term" value="F:ATP binding"/>
    <property type="evidence" value="ECO:0007669"/>
    <property type="project" value="UniProtKB-KW"/>
</dbReference>
<dbReference type="GO" id="GO:0051191">
    <property type="term" value="P:prosthetic group biosynthetic process"/>
    <property type="evidence" value="ECO:0007669"/>
    <property type="project" value="TreeGrafter"/>
</dbReference>
<sequence length="307" mass="33692">MMLKSTDPIQRPAALEINRLPWVVRCSHLAHSAMLNEVNLTPKPGLVDMRNSGAHKDMEITDFYRSADAIRAWIPYFVEYGMSSYRQSSREVLTGIRPLGLACESSMYKATSGVNTHKGTIFSLGLLATAMGRLVANQRAVTQRNLCKEVADMCQGMVASELAQNNRSLTAGQRLYQEYGLTGARGEAESGFTSVLTISLPVYQQLISQNIDPQRALLQALLSLMAVNGDTNVASRGGIEGLRWMQETARGFLADGGVTQPDYITRLKAFDSQCIERNLSPGGCADLLIVTWFLAQFPESYGKNGNE</sequence>
<proteinExistence type="inferred from homology"/>
<dbReference type="PANTHER" id="PTHR30201">
    <property type="entry name" value="TRIPHOSPHORIBOSYL-DEPHOSPHO-COA SYNTHASE"/>
    <property type="match status" value="1"/>
</dbReference>
<dbReference type="AlphaFoldDB" id="A0A2X4V4V0"/>
<evidence type="ECO:0000256" key="2">
    <source>
        <dbReference type="ARBA" id="ARBA00006812"/>
    </source>
</evidence>
<dbReference type="PANTHER" id="PTHR30201:SF2">
    <property type="entry name" value="2-(5''-TRIPHOSPHORIBOSYL)-3'-DEPHOSPHOCOENZYME-A SYNTHASE"/>
    <property type="match status" value="1"/>
</dbReference>
<dbReference type="EC" id="2.4.2.52" evidence="6"/>
<dbReference type="HAMAP" id="MF_00397">
    <property type="entry name" value="CitG"/>
    <property type="match status" value="1"/>
</dbReference>
<comment type="similarity">
    <text evidence="2 6">Belongs to the CitG/MdcB family.</text>
</comment>
<dbReference type="FunFam" id="1.10.4200.10:FF:000001">
    <property type="entry name" value="Triphosphoribosyl-dephospho-CoA synthase CitG"/>
    <property type="match status" value="1"/>
</dbReference>
<evidence type="ECO:0000256" key="5">
    <source>
        <dbReference type="ARBA" id="ARBA00022840"/>
    </source>
</evidence>
<dbReference type="Pfam" id="PF01874">
    <property type="entry name" value="CitG"/>
    <property type="match status" value="1"/>
</dbReference>
<evidence type="ECO:0000256" key="4">
    <source>
        <dbReference type="ARBA" id="ARBA00022741"/>
    </source>
</evidence>
<protein>
    <recommendedName>
        <fullName evidence="6">Probable 2-(5''-triphosphoribosyl)-3'-dephosphocoenzyme-A synthase</fullName>
        <shortName evidence="6">2-(5''-triphosphoribosyl)-3'-dephospho-CoA synthase</shortName>
        <ecNumber evidence="6">2.4.2.52</ecNumber>
    </recommendedName>
</protein>
<dbReference type="Gene3D" id="1.10.4200.10">
    <property type="entry name" value="Triphosphoribosyl-dephospho-CoA protein"/>
    <property type="match status" value="1"/>
</dbReference>
<keyword evidence="5 6" id="KW-0067">ATP-binding</keyword>
<dbReference type="KEGG" id="lri:NCTC12151_02912"/>
<dbReference type="InterPro" id="IPR017551">
    <property type="entry name" value="TriPribosyl-deP-CoA_syn_CitG"/>
</dbReference>
<keyword evidence="3 6" id="KW-0808">Transferase</keyword>
<accession>A0A2X4V4V0</accession>
<reference evidence="7 8" key="1">
    <citation type="submission" date="2018-06" db="EMBL/GenBank/DDBJ databases">
        <authorList>
            <consortium name="Pathogen Informatics"/>
            <person name="Doyle S."/>
        </authorList>
    </citation>
    <scope>NUCLEOTIDE SEQUENCE [LARGE SCALE GENOMIC DNA]</scope>
    <source>
        <strain evidence="7 8">NCTC12151</strain>
    </source>
</reference>
<evidence type="ECO:0000313" key="7">
    <source>
        <dbReference type="EMBL" id="SQI43228.1"/>
    </source>
</evidence>
<keyword evidence="4 6" id="KW-0547">Nucleotide-binding</keyword>
<dbReference type="Proteomes" id="UP000249005">
    <property type="component" value="Chromosome 1"/>
</dbReference>
<evidence type="ECO:0000256" key="1">
    <source>
        <dbReference type="ARBA" id="ARBA00001210"/>
    </source>
</evidence>
<evidence type="ECO:0000256" key="3">
    <source>
        <dbReference type="ARBA" id="ARBA00022679"/>
    </source>
</evidence>
<comment type="catalytic activity">
    <reaction evidence="1 6">
        <text>3'-dephospho-CoA + ATP = 2'-(5''-triphospho-alpha-D-ribosyl)-3'-dephospho-CoA + adenine</text>
        <dbReference type="Rhea" id="RHEA:15117"/>
        <dbReference type="ChEBI" id="CHEBI:16708"/>
        <dbReference type="ChEBI" id="CHEBI:30616"/>
        <dbReference type="ChEBI" id="CHEBI:57328"/>
        <dbReference type="ChEBI" id="CHEBI:61378"/>
        <dbReference type="EC" id="2.4.2.52"/>
    </reaction>
</comment>
<evidence type="ECO:0000313" key="8">
    <source>
        <dbReference type="Proteomes" id="UP000249005"/>
    </source>
</evidence>
<dbReference type="GO" id="GO:0046917">
    <property type="term" value="F:triphosphoribosyl-dephospho-CoA synthase activity"/>
    <property type="evidence" value="ECO:0007669"/>
    <property type="project" value="UniProtKB-UniRule"/>
</dbReference>
<evidence type="ECO:0000256" key="6">
    <source>
        <dbReference type="HAMAP-Rule" id="MF_00397"/>
    </source>
</evidence>
<organism evidence="7 8">
    <name type="scientific">Leminorella richardii</name>
    <dbReference type="NCBI Taxonomy" id="158841"/>
    <lineage>
        <taxon>Bacteria</taxon>
        <taxon>Pseudomonadati</taxon>
        <taxon>Pseudomonadota</taxon>
        <taxon>Gammaproteobacteria</taxon>
        <taxon>Enterobacterales</taxon>
        <taxon>Budviciaceae</taxon>
        <taxon>Leminorella</taxon>
    </lineage>
</organism>
<dbReference type="NCBIfam" id="TIGR03125">
    <property type="entry name" value="citrate_citG"/>
    <property type="match status" value="1"/>
</dbReference>
<keyword evidence="8" id="KW-1185">Reference proteome</keyword>
<dbReference type="InterPro" id="IPR002736">
    <property type="entry name" value="CitG"/>
</dbReference>
<gene>
    <name evidence="6" type="primary">citG</name>
    <name evidence="7" type="ORF">NCTC12151_02912</name>
</gene>
<dbReference type="EMBL" id="LS483470">
    <property type="protein sequence ID" value="SQI43228.1"/>
    <property type="molecule type" value="Genomic_DNA"/>
</dbReference>
<name>A0A2X4V4V0_9GAMM</name>
<dbReference type="RefSeq" id="WP_232054924.1">
    <property type="nucleotide sequence ID" value="NZ_LR698987.1"/>
</dbReference>